<name>A0AAV7L2Q4_PLEWA</name>
<dbReference type="AlphaFoldDB" id="A0AAV7L2Q4"/>
<organism evidence="2 3">
    <name type="scientific">Pleurodeles waltl</name>
    <name type="common">Iberian ribbed newt</name>
    <dbReference type="NCBI Taxonomy" id="8319"/>
    <lineage>
        <taxon>Eukaryota</taxon>
        <taxon>Metazoa</taxon>
        <taxon>Chordata</taxon>
        <taxon>Craniata</taxon>
        <taxon>Vertebrata</taxon>
        <taxon>Euteleostomi</taxon>
        <taxon>Amphibia</taxon>
        <taxon>Batrachia</taxon>
        <taxon>Caudata</taxon>
        <taxon>Salamandroidea</taxon>
        <taxon>Salamandridae</taxon>
        <taxon>Pleurodelinae</taxon>
        <taxon>Pleurodeles</taxon>
    </lineage>
</organism>
<protein>
    <submittedName>
        <fullName evidence="2">Uncharacterized protein</fullName>
    </submittedName>
</protein>
<dbReference type="EMBL" id="JANPWB010000016">
    <property type="protein sequence ID" value="KAJ1082783.1"/>
    <property type="molecule type" value="Genomic_DNA"/>
</dbReference>
<accession>A0AAV7L2Q4</accession>
<keyword evidence="3" id="KW-1185">Reference proteome</keyword>
<comment type="caution">
    <text evidence="2">The sequence shown here is derived from an EMBL/GenBank/DDBJ whole genome shotgun (WGS) entry which is preliminary data.</text>
</comment>
<evidence type="ECO:0000313" key="3">
    <source>
        <dbReference type="Proteomes" id="UP001066276"/>
    </source>
</evidence>
<gene>
    <name evidence="2" type="ORF">NDU88_002948</name>
</gene>
<feature type="compositionally biased region" description="Basic and acidic residues" evidence="1">
    <location>
        <begin position="95"/>
        <end position="130"/>
    </location>
</feature>
<reference evidence="2" key="1">
    <citation type="journal article" date="2022" name="bioRxiv">
        <title>Sequencing and chromosome-scale assembly of the giantPleurodeles waltlgenome.</title>
        <authorList>
            <person name="Brown T."/>
            <person name="Elewa A."/>
            <person name="Iarovenko S."/>
            <person name="Subramanian E."/>
            <person name="Araus A.J."/>
            <person name="Petzold A."/>
            <person name="Susuki M."/>
            <person name="Suzuki K.-i.T."/>
            <person name="Hayashi T."/>
            <person name="Toyoda A."/>
            <person name="Oliveira C."/>
            <person name="Osipova E."/>
            <person name="Leigh N.D."/>
            <person name="Simon A."/>
            <person name="Yun M.H."/>
        </authorList>
    </citation>
    <scope>NUCLEOTIDE SEQUENCE</scope>
    <source>
        <strain evidence="2">20211129_DDA</strain>
        <tissue evidence="2">Liver</tissue>
    </source>
</reference>
<sequence>MTFGRGVRCPARENGFMIFNPMGAAKMRIRALEHPATQDGGLLTDRDPGGTAGSDPEDTHLGNPDIWIPVTEMTTVHPCRAEEDARNQEEEDDTGDPKRETDARREEKTEAETGETRERQGEEHHVERSYLEAADS</sequence>
<proteinExistence type="predicted"/>
<evidence type="ECO:0000313" key="2">
    <source>
        <dbReference type="EMBL" id="KAJ1082783.1"/>
    </source>
</evidence>
<feature type="region of interest" description="Disordered" evidence="1">
    <location>
        <begin position="31"/>
        <end position="136"/>
    </location>
</feature>
<feature type="compositionally biased region" description="Basic and acidic residues" evidence="1">
    <location>
        <begin position="79"/>
        <end position="88"/>
    </location>
</feature>
<evidence type="ECO:0000256" key="1">
    <source>
        <dbReference type="SAM" id="MobiDB-lite"/>
    </source>
</evidence>
<dbReference type="Proteomes" id="UP001066276">
    <property type="component" value="Chromosome 12"/>
</dbReference>